<protein>
    <submittedName>
        <fullName evidence="9">Anaerobic ribonucleoside-triphosphate reductase activating protein, putative</fullName>
    </submittedName>
</protein>
<dbReference type="PATRIC" id="fig|301375.6.peg.2194"/>
<evidence type="ECO:0000256" key="3">
    <source>
        <dbReference type="ARBA" id="ARBA00022691"/>
    </source>
</evidence>
<dbReference type="GO" id="GO:0051539">
    <property type="term" value="F:4 iron, 4 sulfur cluster binding"/>
    <property type="evidence" value="ECO:0007669"/>
    <property type="project" value="UniProtKB-KW"/>
</dbReference>
<dbReference type="EMBL" id="LGFT01000001">
    <property type="protein sequence ID" value="KUK45538.1"/>
    <property type="molecule type" value="Genomic_DNA"/>
</dbReference>
<dbReference type="InterPro" id="IPR007197">
    <property type="entry name" value="rSAM"/>
</dbReference>
<evidence type="ECO:0000313" key="9">
    <source>
        <dbReference type="EMBL" id="KUK96767.1"/>
    </source>
</evidence>
<comment type="caution">
    <text evidence="9">The sequence shown here is derived from an EMBL/GenBank/DDBJ whole genome shotgun (WGS) entry which is preliminary data.</text>
</comment>
<keyword evidence="5" id="KW-0408">Iron</keyword>
<accession>A0A101IK92</accession>
<organism evidence="9 10">
    <name type="scientific">Methanothrix harundinacea</name>
    <dbReference type="NCBI Taxonomy" id="301375"/>
    <lineage>
        <taxon>Archaea</taxon>
        <taxon>Methanobacteriati</taxon>
        <taxon>Methanobacteriota</taxon>
        <taxon>Stenosarchaea group</taxon>
        <taxon>Methanomicrobia</taxon>
        <taxon>Methanotrichales</taxon>
        <taxon>Methanotrichaceae</taxon>
        <taxon>Methanothrix</taxon>
    </lineage>
</organism>
<evidence type="ECO:0000256" key="1">
    <source>
        <dbReference type="ARBA" id="ARBA00001966"/>
    </source>
</evidence>
<dbReference type="Pfam" id="PF04055">
    <property type="entry name" value="Radical_SAM"/>
    <property type="match status" value="1"/>
</dbReference>
<dbReference type="EMBL" id="LGHB01000008">
    <property type="protein sequence ID" value="KUK96767.1"/>
    <property type="molecule type" value="Genomic_DNA"/>
</dbReference>
<evidence type="ECO:0000256" key="5">
    <source>
        <dbReference type="ARBA" id="ARBA00023004"/>
    </source>
</evidence>
<dbReference type="PANTHER" id="PTHR30352:SF5">
    <property type="entry name" value="PYRUVATE FORMATE-LYASE 1-ACTIVATING ENZYME"/>
    <property type="match status" value="1"/>
</dbReference>
<evidence type="ECO:0000256" key="6">
    <source>
        <dbReference type="ARBA" id="ARBA00023014"/>
    </source>
</evidence>
<proteinExistence type="predicted"/>
<dbReference type="SFLD" id="SFLDG01094">
    <property type="entry name" value="Uncharacterised_Radical_SAM_Su"/>
    <property type="match status" value="1"/>
</dbReference>
<comment type="cofactor">
    <cofactor evidence="1">
        <name>[4Fe-4S] cluster</name>
        <dbReference type="ChEBI" id="CHEBI:49883"/>
    </cofactor>
</comment>
<dbReference type="PROSITE" id="PS51918">
    <property type="entry name" value="RADICAL_SAM"/>
    <property type="match status" value="1"/>
</dbReference>
<dbReference type="InterPro" id="IPR013785">
    <property type="entry name" value="Aldolase_TIM"/>
</dbReference>
<gene>
    <name evidence="8" type="ORF">XD72_0012</name>
    <name evidence="9" type="ORF">XE07_0853</name>
</gene>
<evidence type="ECO:0000256" key="2">
    <source>
        <dbReference type="ARBA" id="ARBA00022485"/>
    </source>
</evidence>
<reference evidence="9" key="1">
    <citation type="journal article" date="2015" name="MBio">
        <title>Genome-resolved metagenomic analysis reveals roles for candidate phyla and other microbial community members in biogeochemical transformations in oil reservoirs.</title>
        <authorList>
            <person name="Hu P."/>
            <person name="Tom L."/>
            <person name="Singh A."/>
            <person name="Thomas B.C."/>
            <person name="Baker B.J."/>
            <person name="Piceno Y.M."/>
            <person name="Andersen G.L."/>
            <person name="Banfield J.F."/>
        </authorList>
    </citation>
    <scope>NUCLEOTIDE SEQUENCE [LARGE SCALE GENOMIC DNA]</scope>
    <source>
        <strain evidence="9">56_747</strain>
    </source>
</reference>
<dbReference type="Proteomes" id="UP000057043">
    <property type="component" value="Unassembled WGS sequence"/>
</dbReference>
<feature type="domain" description="Radical SAM core" evidence="7">
    <location>
        <begin position="36"/>
        <end position="247"/>
    </location>
</feature>
<dbReference type="InterPro" id="IPR058240">
    <property type="entry name" value="rSAM_sf"/>
</dbReference>
<dbReference type="AlphaFoldDB" id="A0A101IK92"/>
<dbReference type="SFLD" id="SFLDS00029">
    <property type="entry name" value="Radical_SAM"/>
    <property type="match status" value="1"/>
</dbReference>
<dbReference type="GO" id="GO:0046872">
    <property type="term" value="F:metal ion binding"/>
    <property type="evidence" value="ECO:0007669"/>
    <property type="project" value="UniProtKB-KW"/>
</dbReference>
<dbReference type="InterPro" id="IPR034457">
    <property type="entry name" value="Organic_radical-activating"/>
</dbReference>
<name>A0A101IK92_9EURY</name>
<reference evidence="10 11" key="2">
    <citation type="journal article" date="2015" name="MBio">
        <title>Genome-Resolved Metagenomic Analysis Reveals Roles for Candidate Phyla and Other Microbial Community Members in Biogeochemical Transformations in Oil Reservoirs.</title>
        <authorList>
            <person name="Hu P."/>
            <person name="Tom L."/>
            <person name="Singh A."/>
            <person name="Thomas B.C."/>
            <person name="Baker B.J."/>
            <person name="Piceno Y.M."/>
            <person name="Andersen G.L."/>
            <person name="Banfield J.F."/>
        </authorList>
    </citation>
    <scope>NUCLEOTIDE SEQUENCE [LARGE SCALE GENOMIC DNA]</scope>
    <source>
        <strain evidence="8">57_489</strain>
    </source>
</reference>
<keyword evidence="6" id="KW-0411">Iron-sulfur</keyword>
<evidence type="ECO:0000259" key="7">
    <source>
        <dbReference type="PROSITE" id="PS51918"/>
    </source>
</evidence>
<dbReference type="InterPro" id="IPR012840">
    <property type="entry name" value="NrdG2"/>
</dbReference>
<keyword evidence="3" id="KW-0949">S-adenosyl-L-methionine</keyword>
<evidence type="ECO:0000313" key="11">
    <source>
        <dbReference type="Proteomes" id="UP000057043"/>
    </source>
</evidence>
<dbReference type="NCBIfam" id="TIGR02495">
    <property type="entry name" value="NrdG2"/>
    <property type="match status" value="1"/>
</dbReference>
<dbReference type="GO" id="GO:0003824">
    <property type="term" value="F:catalytic activity"/>
    <property type="evidence" value="ECO:0007669"/>
    <property type="project" value="InterPro"/>
</dbReference>
<keyword evidence="2" id="KW-0004">4Fe-4S</keyword>
<keyword evidence="4" id="KW-0479">Metal-binding</keyword>
<evidence type="ECO:0000313" key="10">
    <source>
        <dbReference type="Proteomes" id="UP000053961"/>
    </source>
</evidence>
<dbReference type="Gene3D" id="3.20.20.70">
    <property type="entry name" value="Aldolase class I"/>
    <property type="match status" value="1"/>
</dbReference>
<dbReference type="CDD" id="cd01335">
    <property type="entry name" value="Radical_SAM"/>
    <property type="match status" value="1"/>
</dbReference>
<sequence length="266" mass="29218">MKDVGGDEKGGEKEGDLEQQSCRVNLGGIVPLSTVDWTGVAATVVFLRGCPLKCPHCQNWHLRSGESFEDLAVVEEKIRSASPFVSCVVLSGGEPLAQPRAARKIAGLAKELGLKVGVETCGFYPNVLRDLLEARSIDHVFLDVKAPLADPEYSRATGRENVAPKVRECLETSLQLGVPLEVRTTVFPEMPSREEVGTIGELLRTLGISRLTIQQGRPREGEEPFDPVPAKELRDLAEAVKKLIGIEAEYRVRGDDEDFDEDEQRK</sequence>
<dbReference type="PANTHER" id="PTHR30352">
    <property type="entry name" value="PYRUVATE FORMATE-LYASE-ACTIVATING ENZYME"/>
    <property type="match status" value="1"/>
</dbReference>
<evidence type="ECO:0000256" key="4">
    <source>
        <dbReference type="ARBA" id="ARBA00022723"/>
    </source>
</evidence>
<evidence type="ECO:0000313" key="8">
    <source>
        <dbReference type="EMBL" id="KUK45538.1"/>
    </source>
</evidence>
<dbReference type="Proteomes" id="UP000053961">
    <property type="component" value="Unassembled WGS sequence"/>
</dbReference>
<dbReference type="SUPFAM" id="SSF102114">
    <property type="entry name" value="Radical SAM enzymes"/>
    <property type="match status" value="1"/>
</dbReference>